<reference evidence="1" key="1">
    <citation type="submission" date="2023-04" db="EMBL/GenBank/DDBJ databases">
        <title>Phytophthora fragariaefolia NBRC 109709.</title>
        <authorList>
            <person name="Ichikawa N."/>
            <person name="Sato H."/>
            <person name="Tonouchi N."/>
        </authorList>
    </citation>
    <scope>NUCLEOTIDE SEQUENCE</scope>
    <source>
        <strain evidence="1">NBRC 109709</strain>
    </source>
</reference>
<keyword evidence="2" id="KW-1185">Reference proteome</keyword>
<evidence type="ECO:0000313" key="2">
    <source>
        <dbReference type="Proteomes" id="UP001165121"/>
    </source>
</evidence>
<protein>
    <submittedName>
        <fullName evidence="1">Unnamed protein product</fullName>
    </submittedName>
</protein>
<evidence type="ECO:0000313" key="1">
    <source>
        <dbReference type="EMBL" id="GMF45422.1"/>
    </source>
</evidence>
<sequence length="223" mass="25871">MYEESSDLTEFFLKLENAMKAAQEATDSVMAESQMSIYLFHSMTQSWKNDLRIWKGRRKYIPYEDLKQSIEGKVRDIQAQERYTLAKGTPETSATKNERVPVAIGSLAPQDEARSDSKSCSYRDRPRHNIRQLRGLQNNLRDGELRLGPCCLRASLSRATRSATIRTATPRTETRTVAGRHIRSTSTLVQHALMDTTPFRNYCKNRMLWRYYWLILRIGDSNR</sequence>
<dbReference type="EMBL" id="BSXT01001816">
    <property type="protein sequence ID" value="GMF45422.1"/>
    <property type="molecule type" value="Genomic_DNA"/>
</dbReference>
<dbReference type="Proteomes" id="UP001165121">
    <property type="component" value="Unassembled WGS sequence"/>
</dbReference>
<accession>A0A9W6XRT1</accession>
<comment type="caution">
    <text evidence="1">The sequence shown here is derived from an EMBL/GenBank/DDBJ whole genome shotgun (WGS) entry which is preliminary data.</text>
</comment>
<dbReference type="AlphaFoldDB" id="A0A9W6XRT1"/>
<gene>
    <name evidence="1" type="ORF">Pfra01_001625400</name>
</gene>
<proteinExistence type="predicted"/>
<dbReference type="OrthoDB" id="91303at2759"/>
<name>A0A9W6XRT1_9STRA</name>
<organism evidence="1 2">
    <name type="scientific">Phytophthora fragariaefolia</name>
    <dbReference type="NCBI Taxonomy" id="1490495"/>
    <lineage>
        <taxon>Eukaryota</taxon>
        <taxon>Sar</taxon>
        <taxon>Stramenopiles</taxon>
        <taxon>Oomycota</taxon>
        <taxon>Peronosporomycetes</taxon>
        <taxon>Peronosporales</taxon>
        <taxon>Peronosporaceae</taxon>
        <taxon>Phytophthora</taxon>
    </lineage>
</organism>